<name>A0A170QBT0_9ZZZZ</name>
<dbReference type="SMART" id="SM00228">
    <property type="entry name" value="PDZ"/>
    <property type="match status" value="1"/>
</dbReference>
<dbReference type="GO" id="GO:0004252">
    <property type="term" value="F:serine-type endopeptidase activity"/>
    <property type="evidence" value="ECO:0007669"/>
    <property type="project" value="InterPro"/>
</dbReference>
<evidence type="ECO:0000259" key="3">
    <source>
        <dbReference type="PROSITE" id="PS50106"/>
    </source>
</evidence>
<dbReference type="Pfam" id="PF13180">
    <property type="entry name" value="PDZ_2"/>
    <property type="match status" value="1"/>
</dbReference>
<evidence type="ECO:0000256" key="1">
    <source>
        <dbReference type="ARBA" id="ARBA00022670"/>
    </source>
</evidence>
<accession>A0A170QBT0</accession>
<dbReference type="PROSITE" id="PS50106">
    <property type="entry name" value="PDZ"/>
    <property type="match status" value="1"/>
</dbReference>
<dbReference type="AlphaFoldDB" id="A0A170QBT0"/>
<dbReference type="SUPFAM" id="SSF50156">
    <property type="entry name" value="PDZ domain-like"/>
    <property type="match status" value="1"/>
</dbReference>
<dbReference type="PROSITE" id="PS51257">
    <property type="entry name" value="PROKAR_LIPOPROTEIN"/>
    <property type="match status" value="1"/>
</dbReference>
<evidence type="ECO:0000256" key="2">
    <source>
        <dbReference type="ARBA" id="ARBA00022801"/>
    </source>
</evidence>
<dbReference type="PANTHER" id="PTHR43343">
    <property type="entry name" value="PEPTIDASE S12"/>
    <property type="match status" value="1"/>
</dbReference>
<dbReference type="InterPro" id="IPR001478">
    <property type="entry name" value="PDZ"/>
</dbReference>
<dbReference type="PRINTS" id="PR00834">
    <property type="entry name" value="PROTEASES2C"/>
</dbReference>
<reference evidence="4" key="1">
    <citation type="submission" date="2015-10" db="EMBL/GenBank/DDBJ databases">
        <authorList>
            <person name="Gilbert D.G."/>
        </authorList>
    </citation>
    <scope>NUCLEOTIDE SEQUENCE</scope>
</reference>
<dbReference type="PANTHER" id="PTHR43343:SF3">
    <property type="entry name" value="PROTEASE DO-LIKE 8, CHLOROPLASTIC"/>
    <property type="match status" value="1"/>
</dbReference>
<organism evidence="4">
    <name type="scientific">hydrothermal vent metagenome</name>
    <dbReference type="NCBI Taxonomy" id="652676"/>
    <lineage>
        <taxon>unclassified sequences</taxon>
        <taxon>metagenomes</taxon>
        <taxon>ecological metagenomes</taxon>
    </lineage>
</organism>
<evidence type="ECO:0000313" key="4">
    <source>
        <dbReference type="EMBL" id="CUV08267.1"/>
    </source>
</evidence>
<keyword evidence="2" id="KW-0378">Hydrolase</keyword>
<feature type="domain" description="PDZ" evidence="3">
    <location>
        <begin position="272"/>
        <end position="332"/>
    </location>
</feature>
<dbReference type="GO" id="GO:0006508">
    <property type="term" value="P:proteolysis"/>
    <property type="evidence" value="ECO:0007669"/>
    <property type="project" value="UniProtKB-KW"/>
</dbReference>
<dbReference type="Pfam" id="PF13365">
    <property type="entry name" value="Trypsin_2"/>
    <property type="match status" value="1"/>
</dbReference>
<dbReference type="Gene3D" id="2.30.42.10">
    <property type="match status" value="1"/>
</dbReference>
<dbReference type="Gene3D" id="2.40.10.120">
    <property type="match status" value="1"/>
</dbReference>
<keyword evidence="1 4" id="KW-0645">Protease</keyword>
<dbReference type="InterPro" id="IPR009003">
    <property type="entry name" value="Peptidase_S1_PA"/>
</dbReference>
<dbReference type="SUPFAM" id="SSF50494">
    <property type="entry name" value="Trypsin-like serine proteases"/>
    <property type="match status" value="1"/>
</dbReference>
<proteinExistence type="predicted"/>
<dbReference type="InterPro" id="IPR036034">
    <property type="entry name" value="PDZ_sf"/>
</dbReference>
<dbReference type="InterPro" id="IPR051201">
    <property type="entry name" value="Chloro_Bact_Ser_Proteases"/>
</dbReference>
<sequence>MIKKIILSLLALVFLGACGFSQSIIDQSRQNGITQAIKKASPAVASINVTQVRRYSSPFQRDPWFEYFFPPEFRQREVKGSGSGVVISPDGYVLTNDHVIEYASKIIVTLPGGEEYNADVVGVDNITDLALLKLDGSDFPYVKMGDSEKLIIGEWAVALGNPFGLFDVNQQPTATVGIVSGKDLDFGVQSGKVFQDMIQTDAAINPGNSGGPLVNSEGEVIGINTFIYTGSSGSQGSIGIGFAIPINRARRIAEELKSKGRIEREYYTGLTVQPLDRKTSRYLGIPFNEGVIITQILKNSPATKANLALRDVIVAVERENVRSSEEIIQIIKIKDLRPGDKVKMRVWRNGRYLNKSLTLGKL</sequence>
<dbReference type="EMBL" id="FAXC01000039">
    <property type="protein sequence ID" value="CUV08267.1"/>
    <property type="molecule type" value="Genomic_DNA"/>
</dbReference>
<dbReference type="InterPro" id="IPR001940">
    <property type="entry name" value="Peptidase_S1C"/>
</dbReference>
<protein>
    <submittedName>
        <fullName evidence="4">HtrA protease/chaperone protein</fullName>
    </submittedName>
</protein>
<gene>
    <name evidence="4" type="ORF">MGWOODY_Mmi328</name>
</gene>